<organism evidence="2 3">
    <name type="scientific">Carex littledalei</name>
    <dbReference type="NCBI Taxonomy" id="544730"/>
    <lineage>
        <taxon>Eukaryota</taxon>
        <taxon>Viridiplantae</taxon>
        <taxon>Streptophyta</taxon>
        <taxon>Embryophyta</taxon>
        <taxon>Tracheophyta</taxon>
        <taxon>Spermatophyta</taxon>
        <taxon>Magnoliopsida</taxon>
        <taxon>Liliopsida</taxon>
        <taxon>Poales</taxon>
        <taxon>Cyperaceae</taxon>
        <taxon>Cyperoideae</taxon>
        <taxon>Cariceae</taxon>
        <taxon>Carex</taxon>
        <taxon>Carex subgen. Euthyceras</taxon>
    </lineage>
</organism>
<keyword evidence="3" id="KW-1185">Reference proteome</keyword>
<dbReference type="Proteomes" id="UP000623129">
    <property type="component" value="Unassembled WGS sequence"/>
</dbReference>
<name>A0A833QBS8_9POAL</name>
<gene>
    <name evidence="2" type="ORF">FCM35_KLT22340</name>
</gene>
<sequence length="189" mass="20592">MLARIIFFVSVSAAILAVVLLATVSPIPKRSHQTSSADYDWISLSLYVQPYSRNQSTTRHGEPASAYVFRHRLTMGPDHSSPVVGTLIGFVLPHKDSLLSSFNIVHLAMFNLPELSGSLCIEVRQLMGGRRRAEQLAIVGGTGSFAFSSGNASLVLMKNAHQSVDADSRYLIKLRVGLLPDRNMNTIPG</sequence>
<dbReference type="InterPro" id="IPR004265">
    <property type="entry name" value="Dirigent"/>
</dbReference>
<comment type="caution">
    <text evidence="2">The sequence shown here is derived from an EMBL/GenBank/DDBJ whole genome shotgun (WGS) entry which is preliminary data.</text>
</comment>
<keyword evidence="1" id="KW-0964">Secreted</keyword>
<protein>
    <recommendedName>
        <fullName evidence="1">Dirigent protein</fullName>
    </recommendedName>
</protein>
<comment type="similarity">
    <text evidence="1">Belongs to the plant dirigent protein family.</text>
</comment>
<reference evidence="2" key="1">
    <citation type="submission" date="2020-01" db="EMBL/GenBank/DDBJ databases">
        <title>Genome sequence of Kobresia littledalei, the first chromosome-level genome in the family Cyperaceae.</title>
        <authorList>
            <person name="Qu G."/>
        </authorList>
    </citation>
    <scope>NUCLEOTIDE SEQUENCE</scope>
    <source>
        <strain evidence="2">C.B.Clarke</strain>
        <tissue evidence="2">Leaf</tissue>
    </source>
</reference>
<proteinExistence type="inferred from homology"/>
<dbReference type="GO" id="GO:0048046">
    <property type="term" value="C:apoplast"/>
    <property type="evidence" value="ECO:0007669"/>
    <property type="project" value="UniProtKB-SubCell"/>
</dbReference>
<dbReference type="OrthoDB" id="1859279at2759"/>
<dbReference type="AlphaFoldDB" id="A0A833QBS8"/>
<evidence type="ECO:0000256" key="1">
    <source>
        <dbReference type="RuleBase" id="RU363099"/>
    </source>
</evidence>
<dbReference type="EMBL" id="SWLB01000170">
    <property type="protein sequence ID" value="KAF3320058.1"/>
    <property type="molecule type" value="Genomic_DNA"/>
</dbReference>
<dbReference type="Pfam" id="PF03018">
    <property type="entry name" value="Dirigent"/>
    <property type="match status" value="1"/>
</dbReference>
<keyword evidence="1" id="KW-0052">Apoplast</keyword>
<accession>A0A833QBS8</accession>
<evidence type="ECO:0000313" key="3">
    <source>
        <dbReference type="Proteomes" id="UP000623129"/>
    </source>
</evidence>
<evidence type="ECO:0000313" key="2">
    <source>
        <dbReference type="EMBL" id="KAF3320058.1"/>
    </source>
</evidence>
<comment type="subcellular location">
    <subcellularLocation>
        <location evidence="1">Secreted</location>
        <location evidence="1">Extracellular space</location>
        <location evidence="1">Apoplast</location>
    </subcellularLocation>
</comment>
<comment type="subunit">
    <text evidence="1">Homodimer.</text>
</comment>
<comment type="function">
    <text evidence="1">Dirigent proteins impart stereoselectivity on the phenoxy radical-coupling reaction, yielding optically active lignans from two molecules of coniferyl alcohol in the biosynthesis of lignans, flavonolignans, and alkaloids and thus plays a central role in plant secondary metabolism.</text>
</comment>